<dbReference type="Pfam" id="PF17657">
    <property type="entry name" value="DNA_pol3_finger"/>
    <property type="match status" value="1"/>
</dbReference>
<accession>A0A4Q0P811</accession>
<evidence type="ECO:0000256" key="6">
    <source>
        <dbReference type="ARBA" id="ARBA00049244"/>
    </source>
</evidence>
<dbReference type="CDD" id="cd04485">
    <property type="entry name" value="DnaE_OBF"/>
    <property type="match status" value="1"/>
</dbReference>
<evidence type="ECO:0000313" key="8">
    <source>
        <dbReference type="EMBL" id="RXG22860.1"/>
    </source>
</evidence>
<keyword evidence="4" id="KW-0235">DNA replication</keyword>
<evidence type="ECO:0000256" key="5">
    <source>
        <dbReference type="ARBA" id="ARBA00022932"/>
    </source>
</evidence>
<organism evidence="8 9">
    <name type="scientific">Leeuwenhoekiella aequorea</name>
    <dbReference type="NCBI Taxonomy" id="283736"/>
    <lineage>
        <taxon>Bacteria</taxon>
        <taxon>Pseudomonadati</taxon>
        <taxon>Bacteroidota</taxon>
        <taxon>Flavobacteriia</taxon>
        <taxon>Flavobacteriales</taxon>
        <taxon>Flavobacteriaceae</taxon>
        <taxon>Leeuwenhoekiella</taxon>
    </lineage>
</organism>
<protein>
    <recommendedName>
        <fullName evidence="1">DNA-directed DNA polymerase</fullName>
        <ecNumber evidence="1">2.7.7.7</ecNumber>
    </recommendedName>
</protein>
<dbReference type="InterPro" id="IPR040982">
    <property type="entry name" value="DNA_pol3_finger"/>
</dbReference>
<dbReference type="InterPro" id="IPR016195">
    <property type="entry name" value="Pol/histidinol_Pase-like"/>
</dbReference>
<comment type="caution">
    <text evidence="8">The sequence shown here is derived from an EMBL/GenBank/DDBJ whole genome shotgun (WGS) entry which is preliminary data.</text>
</comment>
<dbReference type="InterPro" id="IPR004805">
    <property type="entry name" value="DnaE2/DnaE/PolC"/>
</dbReference>
<dbReference type="EC" id="2.7.7.7" evidence="1"/>
<dbReference type="EMBL" id="QOVM01000003">
    <property type="protein sequence ID" value="RXG22860.1"/>
    <property type="molecule type" value="Genomic_DNA"/>
</dbReference>
<dbReference type="GO" id="GO:0006260">
    <property type="term" value="P:DNA replication"/>
    <property type="evidence" value="ECO:0007669"/>
    <property type="project" value="UniProtKB-KW"/>
</dbReference>
<dbReference type="AlphaFoldDB" id="A0A4Q0P811"/>
<dbReference type="InterPro" id="IPR003141">
    <property type="entry name" value="Pol/His_phosphatase_N"/>
</dbReference>
<evidence type="ECO:0000256" key="3">
    <source>
        <dbReference type="ARBA" id="ARBA00022695"/>
    </source>
</evidence>
<dbReference type="Gene3D" id="1.10.150.870">
    <property type="match status" value="1"/>
</dbReference>
<dbReference type="OrthoDB" id="9803237at2"/>
<proteinExistence type="predicted"/>
<name>A0A4Q0P811_9FLAO</name>
<dbReference type="PANTHER" id="PTHR32294">
    <property type="entry name" value="DNA POLYMERASE III SUBUNIT ALPHA"/>
    <property type="match status" value="1"/>
</dbReference>
<dbReference type="Pfam" id="PF07733">
    <property type="entry name" value="DNA_pol3_alpha"/>
    <property type="match status" value="1"/>
</dbReference>
<dbReference type="InterPro" id="IPR004013">
    <property type="entry name" value="PHP_dom"/>
</dbReference>
<feature type="domain" description="Polymerase/histidinol phosphatase N-terminal" evidence="7">
    <location>
        <begin position="1"/>
        <end position="68"/>
    </location>
</feature>
<dbReference type="InterPro" id="IPR011708">
    <property type="entry name" value="DNA_pol3_alpha_NTPase_dom"/>
</dbReference>
<dbReference type="SMART" id="SM00481">
    <property type="entry name" value="POLIIIAc"/>
    <property type="match status" value="1"/>
</dbReference>
<dbReference type="Pfam" id="PF14579">
    <property type="entry name" value="HHH_6"/>
    <property type="match status" value="1"/>
</dbReference>
<dbReference type="GO" id="GO:0003887">
    <property type="term" value="F:DNA-directed DNA polymerase activity"/>
    <property type="evidence" value="ECO:0007669"/>
    <property type="project" value="UniProtKB-KW"/>
</dbReference>
<dbReference type="NCBIfam" id="TIGR00594">
    <property type="entry name" value="polc"/>
    <property type="match status" value="1"/>
</dbReference>
<evidence type="ECO:0000259" key="7">
    <source>
        <dbReference type="SMART" id="SM00481"/>
    </source>
</evidence>
<dbReference type="Pfam" id="PF02811">
    <property type="entry name" value="PHP"/>
    <property type="match status" value="1"/>
</dbReference>
<dbReference type="Gene3D" id="3.20.20.140">
    <property type="entry name" value="Metal-dependent hydrolases"/>
    <property type="match status" value="2"/>
</dbReference>
<keyword evidence="2" id="KW-0808">Transferase</keyword>
<reference evidence="8 9" key="1">
    <citation type="submission" date="2018-07" db="EMBL/GenBank/DDBJ databases">
        <title>Leeuwenhoekiella genomics.</title>
        <authorList>
            <person name="Tahon G."/>
            <person name="Willems A."/>
        </authorList>
    </citation>
    <scope>NUCLEOTIDE SEQUENCE [LARGE SCALE GENOMIC DNA]</scope>
    <source>
        <strain evidence="8 9">LMG 22550</strain>
    </source>
</reference>
<dbReference type="GO" id="GO:0008408">
    <property type="term" value="F:3'-5' exonuclease activity"/>
    <property type="evidence" value="ECO:0007669"/>
    <property type="project" value="InterPro"/>
</dbReference>
<dbReference type="SUPFAM" id="SSF89550">
    <property type="entry name" value="PHP domain-like"/>
    <property type="match status" value="1"/>
</dbReference>
<gene>
    <name evidence="8" type="ORF">DSM00_1965</name>
</gene>
<evidence type="ECO:0000256" key="2">
    <source>
        <dbReference type="ARBA" id="ARBA00022679"/>
    </source>
</evidence>
<dbReference type="Proteomes" id="UP000289238">
    <property type="component" value="Unassembled WGS sequence"/>
</dbReference>
<evidence type="ECO:0000256" key="4">
    <source>
        <dbReference type="ARBA" id="ARBA00022705"/>
    </source>
</evidence>
<dbReference type="RefSeq" id="WP_128757806.1">
    <property type="nucleotide sequence ID" value="NZ_QOVM01000003.1"/>
</dbReference>
<sequence>MFLNCHTYFSLRYGTLSEEELLDLAIANKQSSIALTDINNTSACLKFISKARDKNIKPVIGVDFRNGIQQCYIMIAKNNSGFLAINDFLSKFLHDKTAFPDVAPVLENVITIYSFEKALELDKNNFEENEYIGIGIKDLNKLRFSRYSNYEEKLVLLQPVSFRNKKDYNIHRLLRAIDTNQLLSKLPKEEQADPEEKMLSPDLLISAFKEYPSILKNSIEILNACTVHFDFSQSRKPQNLKKVFSSEELDFQKLNELCKEGLKKRYTIITPQIKERLQKELSLIKSQDYVSFFLINWKIIQYARSKNYFYVGRGSGANSIVAYLLRITDVDPIELDLYFERFMNEFRSSPPDFDIDFSTWDREDITSFIFDEFGKNNQVALLGSYVTFQHSGAVRELGKVFGLPKYEIDKLSKGSFIDNKLDDIAKLILKYSTYLDGKPNYLSIHAAGILISEKSIHYFSATYLPPKNFPTVQFDMHIAEDVGLYKFDILGQRGLGKIKDSLEIIKKNQPHIKLPDIHETKQFFQDPLINKMISEADCVGCFYVESPAMRMLLKKLRVNDYLTLVAASSIIRPGVAKSGMMREYIIRHRDKKRCEDAHPILLQIMPDTYGIMVYQEDVIKVAHHYAKLDLGEADVLRRGMSGKYRSRQEFQDVKNKFINNCIQNGEKIEVVNEVWRQIESFAGYAFAKGHSASYAVESYQSLYLKCYFPLEYMVATINNGGGFYTTETYIHEARKKGATIEAPCINRSNIETTINNKTIYLGFQHLENLKKITMVKIINERIYGNYKSLTDFTERTNIQIEQLDILIRINALRIFGKDKRTLLWEAYYKENTAPKYEHQHRIFNISTQEFKLPQFEITQLENAFDQLELLTFSLYNPFILLEKKPNQQYLSEDLKSHLHKIISIYAYLVTVKRTSTSNKKQMYFGTFLDKSGNWVDTVHFPLVAQKYPFTGKGIYRITGKVVEEFDFPSIEVTHLERMPYVVDPRFDPTYNRKVISETVVTKQLTISPNTTVT</sequence>
<keyword evidence="9" id="KW-1185">Reference proteome</keyword>
<evidence type="ECO:0000313" key="9">
    <source>
        <dbReference type="Proteomes" id="UP000289238"/>
    </source>
</evidence>
<keyword evidence="5" id="KW-0239">DNA-directed DNA polymerase</keyword>
<dbReference type="InterPro" id="IPR029460">
    <property type="entry name" value="DNAPol_HHH"/>
</dbReference>
<comment type="catalytic activity">
    <reaction evidence="6">
        <text>DNA(n) + a 2'-deoxyribonucleoside 5'-triphosphate = DNA(n+1) + diphosphate</text>
        <dbReference type="Rhea" id="RHEA:22508"/>
        <dbReference type="Rhea" id="RHEA-COMP:17339"/>
        <dbReference type="Rhea" id="RHEA-COMP:17340"/>
        <dbReference type="ChEBI" id="CHEBI:33019"/>
        <dbReference type="ChEBI" id="CHEBI:61560"/>
        <dbReference type="ChEBI" id="CHEBI:173112"/>
        <dbReference type="EC" id="2.7.7.7"/>
    </reaction>
</comment>
<evidence type="ECO:0000256" key="1">
    <source>
        <dbReference type="ARBA" id="ARBA00012417"/>
    </source>
</evidence>
<keyword evidence="3" id="KW-0548">Nucleotidyltransferase</keyword>